<dbReference type="InterPro" id="IPR051918">
    <property type="entry name" value="STPP_CPPED1"/>
</dbReference>
<dbReference type="AlphaFoldDB" id="A0A7C4S2S2"/>
<accession>A0A7C4S2S2</accession>
<evidence type="ECO:0000313" key="2">
    <source>
        <dbReference type="EMBL" id="HGQ55090.1"/>
    </source>
</evidence>
<dbReference type="EMBL" id="DTBX01000051">
    <property type="protein sequence ID" value="HGQ55090.1"/>
    <property type="molecule type" value="Genomic_DNA"/>
</dbReference>
<dbReference type="PANTHER" id="PTHR43143">
    <property type="entry name" value="METALLOPHOSPHOESTERASE, CALCINEURIN SUPERFAMILY"/>
    <property type="match status" value="1"/>
</dbReference>
<reference evidence="3" key="1">
    <citation type="journal article" date="2020" name="mSystems">
        <title>Genome- and Community-Level Interaction Insights into Carbon Utilization and Element Cycling Functions of Hydrothermarchaeota in Hydrothermal Sediment.</title>
        <authorList>
            <person name="Zhou Z."/>
            <person name="Liu Y."/>
            <person name="Xu W."/>
            <person name="Pan J."/>
            <person name="Luo Z.H."/>
            <person name="Li M."/>
        </authorList>
    </citation>
    <scope>NUCLEOTIDE SEQUENCE [LARGE SCALE GENOMIC DNA]</scope>
    <source>
        <strain evidence="3">SpSt-594</strain>
        <strain evidence="2">SpSt-655</strain>
    </source>
</reference>
<protein>
    <recommendedName>
        <fullName evidence="1">Calcineurin-like phosphoesterase domain-containing protein</fullName>
    </recommendedName>
</protein>
<sequence length="520" mass="62589">MKKLFSFLFIFGHFCFAFTFVVLGDRTGGAKNEIFKKIIEEIRILKPDFIINVGDLIEGNKKDSLNIVKEWERVLRMLKEVGVKLYFTPGNHDIFSELSEKIYLSLIGKTYYSFSYDNAHFIVLDNSRYNSYFEMPQEMIDWLEKDLQAHKKYRWKFVFFHRPFWRYEYEKKKLKDFPLHQIFKKYKVNYVFSGHDHFYTYLFYDSIHYFQVGPSGSRYKIYFDEKEGAFQNYLFCKVEKNEVTIVVIKPGSIFQKEKFSLEKIISQKRFKEGIKLVPLKISEQREEDTIKLFITNPLDEKVKVSFLWEFSSENYLIDIEKGNFVLEGKSKGIFQFLVKIKKPSQIYPLPRLHLFIDYQETKDSLVLVLPIKREITLKNGEFFTFEELGREDGTSVNLKGKIIISCDKENLYLNYSEEDHFLFDTLFFYFAKNQDTILEIKIPKEGKISWSYGRGIDTKIEKFKQRERERREEIKVPLKEILTNNHTYFNIKLHKEKEVLYLKIPFDFDTKEWYQLNFDR</sequence>
<evidence type="ECO:0000259" key="1">
    <source>
        <dbReference type="Pfam" id="PF00149"/>
    </source>
</evidence>
<dbReference type="SUPFAM" id="SSF56300">
    <property type="entry name" value="Metallo-dependent phosphatases"/>
    <property type="match status" value="1"/>
</dbReference>
<dbReference type="InterPro" id="IPR029052">
    <property type="entry name" value="Metallo-depent_PP-like"/>
</dbReference>
<evidence type="ECO:0000313" key="3">
    <source>
        <dbReference type="EMBL" id="HGU47363.1"/>
    </source>
</evidence>
<dbReference type="Gene3D" id="3.60.21.10">
    <property type="match status" value="1"/>
</dbReference>
<name>A0A7C4S2S2_UNCW3</name>
<dbReference type="Pfam" id="PF00149">
    <property type="entry name" value="Metallophos"/>
    <property type="match status" value="1"/>
</dbReference>
<dbReference type="InterPro" id="IPR004843">
    <property type="entry name" value="Calcineurin-like_PHP"/>
</dbReference>
<feature type="domain" description="Calcineurin-like phosphoesterase" evidence="1">
    <location>
        <begin position="21"/>
        <end position="198"/>
    </location>
</feature>
<comment type="caution">
    <text evidence="3">The sequence shown here is derived from an EMBL/GenBank/DDBJ whole genome shotgun (WGS) entry which is preliminary data.</text>
</comment>
<organism evidence="3">
    <name type="scientific">candidate division WOR-3 bacterium</name>
    <dbReference type="NCBI Taxonomy" id="2052148"/>
    <lineage>
        <taxon>Bacteria</taxon>
        <taxon>Bacteria division WOR-3</taxon>
    </lineage>
</organism>
<dbReference type="EMBL" id="DSZH01000103">
    <property type="protein sequence ID" value="HGU47363.1"/>
    <property type="molecule type" value="Genomic_DNA"/>
</dbReference>
<proteinExistence type="predicted"/>
<dbReference type="PANTHER" id="PTHR43143:SF1">
    <property type="entry name" value="SERINE_THREONINE-PROTEIN PHOSPHATASE CPPED1"/>
    <property type="match status" value="1"/>
</dbReference>
<dbReference type="GO" id="GO:0016787">
    <property type="term" value="F:hydrolase activity"/>
    <property type="evidence" value="ECO:0007669"/>
    <property type="project" value="InterPro"/>
</dbReference>
<gene>
    <name evidence="3" type="ORF">ENT60_02225</name>
    <name evidence="2" type="ORF">ENU28_01330</name>
</gene>